<dbReference type="GO" id="GO:0030097">
    <property type="term" value="P:hemopoiesis"/>
    <property type="evidence" value="ECO:0007669"/>
    <property type="project" value="TreeGrafter"/>
</dbReference>
<keyword evidence="3" id="KW-1185">Reference proteome</keyword>
<proteinExistence type="predicted"/>
<evidence type="ECO:0008006" key="4">
    <source>
        <dbReference type="Google" id="ProtNLM"/>
    </source>
</evidence>
<evidence type="ECO:0000256" key="1">
    <source>
        <dbReference type="SAM" id="SignalP"/>
    </source>
</evidence>
<dbReference type="InterPro" id="IPR013783">
    <property type="entry name" value="Ig-like_fold"/>
</dbReference>
<protein>
    <recommendedName>
        <fullName evidence="4">Fibronectin type-III domain-containing protein</fullName>
    </recommendedName>
</protein>
<dbReference type="GO" id="GO:0046427">
    <property type="term" value="P:positive regulation of receptor signaling pathway via JAK-STAT"/>
    <property type="evidence" value="ECO:0007669"/>
    <property type="project" value="TreeGrafter"/>
</dbReference>
<feature type="signal peptide" evidence="1">
    <location>
        <begin position="1"/>
        <end position="18"/>
    </location>
</feature>
<sequence>MSYIFWIFSVLCPFLVHSESGDYDDPIFCSSTLTFGQNNLTCFPAAGDTDDIEFASLCSNTCFNGTLDPDSINFQNLRILTPYKLKTHFKEGEVLVQDVNLVRIVKIPTPEIQNATYKFDEAIIYIKYKHDYVINPAFEVQIRGKSFNNVFKTLFQPVTISRHLLRDNEEYYVCARAKPIEYFNGRWTNWSPEKSFTVNTEDQAPLVITLLYTLLCTSVILLVVIGLVGLRCKEIKALISPNIPHPKATLAQIHRLKEHPPVSFSPEMFNDVNINHVDYTEEMHLTPELNESHTAIIGCCTSGVVGLKSSQPASLSETQDGDDQRLEVEMSHLKIKLLDQSVSSDEGENHVGCQSLAALQRDYKDETYVTMSSLYKTQCG</sequence>
<name>A0AAD8YVU5_9TELE</name>
<evidence type="ECO:0000313" key="3">
    <source>
        <dbReference type="Proteomes" id="UP001239994"/>
    </source>
</evidence>
<organism evidence="2 3">
    <name type="scientific">Electrophorus voltai</name>
    <dbReference type="NCBI Taxonomy" id="2609070"/>
    <lineage>
        <taxon>Eukaryota</taxon>
        <taxon>Metazoa</taxon>
        <taxon>Chordata</taxon>
        <taxon>Craniata</taxon>
        <taxon>Vertebrata</taxon>
        <taxon>Euteleostomi</taxon>
        <taxon>Actinopterygii</taxon>
        <taxon>Neopterygii</taxon>
        <taxon>Teleostei</taxon>
        <taxon>Ostariophysi</taxon>
        <taxon>Gymnotiformes</taxon>
        <taxon>Gymnotoidei</taxon>
        <taxon>Gymnotidae</taxon>
        <taxon>Electrophorus</taxon>
    </lineage>
</organism>
<accession>A0AAD8YVU5</accession>
<dbReference type="AlphaFoldDB" id="A0AAD8YVU5"/>
<comment type="caution">
    <text evidence="2">The sequence shown here is derived from an EMBL/GenBank/DDBJ whole genome shotgun (WGS) entry which is preliminary data.</text>
</comment>
<dbReference type="PANTHER" id="PTHR23037:SF27">
    <property type="entry name" value="INTERLEUKIN-7 RECEPTOR SUBUNIT ALPHA"/>
    <property type="match status" value="1"/>
</dbReference>
<dbReference type="GO" id="GO:0009897">
    <property type="term" value="C:external side of plasma membrane"/>
    <property type="evidence" value="ECO:0007669"/>
    <property type="project" value="TreeGrafter"/>
</dbReference>
<dbReference type="Gene3D" id="2.60.40.10">
    <property type="entry name" value="Immunoglobulins"/>
    <property type="match status" value="1"/>
</dbReference>
<feature type="chain" id="PRO_5042095382" description="Fibronectin type-III domain-containing protein" evidence="1">
    <location>
        <begin position="19"/>
        <end position="380"/>
    </location>
</feature>
<keyword evidence="1" id="KW-0732">Signal</keyword>
<dbReference type="GO" id="GO:0004896">
    <property type="term" value="F:cytokine receptor activity"/>
    <property type="evidence" value="ECO:0007669"/>
    <property type="project" value="TreeGrafter"/>
</dbReference>
<dbReference type="PANTHER" id="PTHR23037">
    <property type="entry name" value="CYTOKINE RECEPTOR"/>
    <property type="match status" value="1"/>
</dbReference>
<dbReference type="EMBL" id="JAROKS010000023">
    <property type="protein sequence ID" value="KAK1788293.1"/>
    <property type="molecule type" value="Genomic_DNA"/>
</dbReference>
<gene>
    <name evidence="2" type="ORF">P4O66_016747</name>
</gene>
<evidence type="ECO:0000313" key="2">
    <source>
        <dbReference type="EMBL" id="KAK1788293.1"/>
    </source>
</evidence>
<reference evidence="2" key="1">
    <citation type="submission" date="2023-03" db="EMBL/GenBank/DDBJ databases">
        <title>Electrophorus voltai genome.</title>
        <authorList>
            <person name="Bian C."/>
        </authorList>
    </citation>
    <scope>NUCLEOTIDE SEQUENCE</scope>
    <source>
        <strain evidence="2">CB-2022</strain>
        <tissue evidence="2">Muscle</tissue>
    </source>
</reference>
<dbReference type="Proteomes" id="UP001239994">
    <property type="component" value="Unassembled WGS sequence"/>
</dbReference>